<comment type="caution">
    <text evidence="1">The sequence shown here is derived from an EMBL/GenBank/DDBJ whole genome shotgun (WGS) entry which is preliminary data.</text>
</comment>
<name>A0A823A385_NELNU</name>
<dbReference type="InterPro" id="IPR025322">
    <property type="entry name" value="PADRE_dom"/>
</dbReference>
<evidence type="ECO:0000313" key="1">
    <source>
        <dbReference type="EMBL" id="DAD48538.1"/>
    </source>
</evidence>
<organism evidence="1 2">
    <name type="scientific">Nelumbo nucifera</name>
    <name type="common">Sacred lotus</name>
    <dbReference type="NCBI Taxonomy" id="4432"/>
    <lineage>
        <taxon>Eukaryota</taxon>
        <taxon>Viridiplantae</taxon>
        <taxon>Streptophyta</taxon>
        <taxon>Embryophyta</taxon>
        <taxon>Tracheophyta</taxon>
        <taxon>Spermatophyta</taxon>
        <taxon>Magnoliopsida</taxon>
        <taxon>Proteales</taxon>
        <taxon>Nelumbonaceae</taxon>
        <taxon>Nelumbo</taxon>
    </lineage>
</organism>
<accession>A0A823A385</accession>
<protein>
    <submittedName>
        <fullName evidence="1">Uncharacterized protein</fullName>
    </submittedName>
</protein>
<dbReference type="AlphaFoldDB" id="A0A823A385"/>
<sequence length="152" mass="16783">MGNCLVLSRDSIKVMKTDGKVLEYQAPLRVHQVLADFAGHAISDTLPVLRHLPPDTEMLSGRLYYLLPPPLPSTNVAEPRREAGVVRIKLVITKQELREMLAKGGVSVDEMVSQLQSRQSEVGVVDDDTECCKGWRPVLESIPEGEMTTDSS</sequence>
<dbReference type="PANTHER" id="PTHR33148:SF46">
    <property type="entry name" value="EMB|CAB85509.1"/>
    <property type="match status" value="1"/>
</dbReference>
<proteinExistence type="predicted"/>
<dbReference type="EMBL" id="DUZY01000008">
    <property type="protein sequence ID" value="DAD48538.1"/>
    <property type="molecule type" value="Genomic_DNA"/>
</dbReference>
<reference evidence="1 2" key="1">
    <citation type="journal article" date="2020" name="Mol. Biol. Evol.">
        <title>Distinct Expression and Methylation Patterns for Genes with Different Fates following a Single Whole-Genome Duplication in Flowering Plants.</title>
        <authorList>
            <person name="Shi T."/>
            <person name="Rahmani R.S."/>
            <person name="Gugger P.F."/>
            <person name="Wang M."/>
            <person name="Li H."/>
            <person name="Zhang Y."/>
            <person name="Li Z."/>
            <person name="Wang Q."/>
            <person name="Van de Peer Y."/>
            <person name="Marchal K."/>
            <person name="Chen J."/>
        </authorList>
    </citation>
    <scope>NUCLEOTIDE SEQUENCE [LARGE SCALE GENOMIC DNA]</scope>
    <source>
        <tissue evidence="1">Leaf</tissue>
    </source>
</reference>
<evidence type="ECO:0000313" key="2">
    <source>
        <dbReference type="Proteomes" id="UP000607653"/>
    </source>
</evidence>
<dbReference type="PANTHER" id="PTHR33148">
    <property type="entry name" value="PLASTID MOVEMENT IMPAIRED PROTEIN-RELATED"/>
    <property type="match status" value="1"/>
</dbReference>
<dbReference type="Proteomes" id="UP000607653">
    <property type="component" value="Unassembled WGS sequence"/>
</dbReference>
<gene>
    <name evidence="1" type="ORF">HUJ06_018475</name>
</gene>
<keyword evidence="2" id="KW-1185">Reference proteome</keyword>
<dbReference type="Pfam" id="PF14009">
    <property type="entry name" value="PADRE"/>
    <property type="match status" value="1"/>
</dbReference>